<dbReference type="EMBL" id="ML996699">
    <property type="protein sequence ID" value="KAF2398760.1"/>
    <property type="molecule type" value="Genomic_DNA"/>
</dbReference>
<dbReference type="InterPro" id="IPR011989">
    <property type="entry name" value="ARM-like"/>
</dbReference>
<evidence type="ECO:0000256" key="3">
    <source>
        <dbReference type="ARBA" id="ARBA00023186"/>
    </source>
</evidence>
<dbReference type="InterPro" id="IPR019318">
    <property type="entry name" value="Gua_nucleotide_exch_fac_Ric8"/>
</dbReference>
<keyword evidence="3" id="KW-0143">Chaperone</keyword>
<dbReference type="AlphaFoldDB" id="A0A6G1HRW3"/>
<dbReference type="GO" id="GO:0005737">
    <property type="term" value="C:cytoplasm"/>
    <property type="evidence" value="ECO:0007669"/>
    <property type="project" value="TreeGrafter"/>
</dbReference>
<name>A0A6G1HRW3_9PEZI</name>
<evidence type="ECO:0000256" key="2">
    <source>
        <dbReference type="ARBA" id="ARBA00022658"/>
    </source>
</evidence>
<dbReference type="Pfam" id="PF10165">
    <property type="entry name" value="Ric8"/>
    <property type="match status" value="1"/>
</dbReference>
<organism evidence="4 5">
    <name type="scientific">Trichodelitschia bisporula</name>
    <dbReference type="NCBI Taxonomy" id="703511"/>
    <lineage>
        <taxon>Eukaryota</taxon>
        <taxon>Fungi</taxon>
        <taxon>Dikarya</taxon>
        <taxon>Ascomycota</taxon>
        <taxon>Pezizomycotina</taxon>
        <taxon>Dothideomycetes</taxon>
        <taxon>Dothideomycetes incertae sedis</taxon>
        <taxon>Phaeotrichales</taxon>
        <taxon>Phaeotrichaceae</taxon>
        <taxon>Trichodelitschia</taxon>
    </lineage>
</organism>
<dbReference type="GO" id="GO:0005085">
    <property type="term" value="F:guanyl-nucleotide exchange factor activity"/>
    <property type="evidence" value="ECO:0007669"/>
    <property type="project" value="UniProtKB-KW"/>
</dbReference>
<reference evidence="4" key="1">
    <citation type="journal article" date="2020" name="Stud. Mycol.">
        <title>101 Dothideomycetes genomes: a test case for predicting lifestyles and emergence of pathogens.</title>
        <authorList>
            <person name="Haridas S."/>
            <person name="Albert R."/>
            <person name="Binder M."/>
            <person name="Bloem J."/>
            <person name="Labutti K."/>
            <person name="Salamov A."/>
            <person name="Andreopoulos B."/>
            <person name="Baker S."/>
            <person name="Barry K."/>
            <person name="Bills G."/>
            <person name="Bluhm B."/>
            <person name="Cannon C."/>
            <person name="Castanera R."/>
            <person name="Culley D."/>
            <person name="Daum C."/>
            <person name="Ezra D."/>
            <person name="Gonzalez J."/>
            <person name="Henrissat B."/>
            <person name="Kuo A."/>
            <person name="Liang C."/>
            <person name="Lipzen A."/>
            <person name="Lutzoni F."/>
            <person name="Magnuson J."/>
            <person name="Mondo S."/>
            <person name="Nolan M."/>
            <person name="Ohm R."/>
            <person name="Pangilinan J."/>
            <person name="Park H.-J."/>
            <person name="Ramirez L."/>
            <person name="Alfaro M."/>
            <person name="Sun H."/>
            <person name="Tritt A."/>
            <person name="Yoshinaga Y."/>
            <person name="Zwiers L.-H."/>
            <person name="Turgeon B."/>
            <person name="Goodwin S."/>
            <person name="Spatafora J."/>
            <person name="Crous P."/>
            <person name="Grigoriev I."/>
        </authorList>
    </citation>
    <scope>NUCLEOTIDE SEQUENCE</scope>
    <source>
        <strain evidence="4">CBS 262.69</strain>
    </source>
</reference>
<sequence length="456" mass="49562">MEATGDKSGPAKLDEIKELLGKLSVDLTEKRLSSKERESLLGHLKVYGRSVQFADPIYSKMGIEVLAAHAFKAHNESGARREALRCIANALLLKEQCRTYLAELDYAPRLAEYLNTDNSDDEFLASRILFLLTYGTTVDYDALVRKHNLAANINQCLARHAKLYQAAKPLSLMDNMALGDTCKLLFNITHFSTSIVPDFSAAVPSLVGILLAPNPPRKPLDQPRSGVINALLNLDLNDAASIGALFPSSNPTSVVDRLANILSSALTNYPESELEQIVTPAVSLLRNVYMHAPDAVKASVQASLLPSDADRTKPLGKGDGLSSRLLRLTTSASMPTLRNSVSFLLFEVSDSDPATFVQNIGFGYASGFLMSQNLPVPDMGSGAGTDRVGAAINPVTGQRLDAEPGPPDVEMTMEEKEREAERLFVLFERLKATGVVDVRNPVEQAVQEGRFEEMSD</sequence>
<evidence type="ECO:0000313" key="4">
    <source>
        <dbReference type="EMBL" id="KAF2398760.1"/>
    </source>
</evidence>
<accession>A0A6G1HRW3</accession>
<gene>
    <name evidence="4" type="ORF">EJ06DRAFT_531849</name>
</gene>
<dbReference type="SUPFAM" id="SSF48371">
    <property type="entry name" value="ARM repeat"/>
    <property type="match status" value="1"/>
</dbReference>
<evidence type="ECO:0008006" key="6">
    <source>
        <dbReference type="Google" id="ProtNLM"/>
    </source>
</evidence>
<dbReference type="GO" id="GO:0001965">
    <property type="term" value="F:G-protein alpha-subunit binding"/>
    <property type="evidence" value="ECO:0007669"/>
    <property type="project" value="TreeGrafter"/>
</dbReference>
<dbReference type="PANTHER" id="PTHR12425:SF5">
    <property type="entry name" value="SYNEMBRYN"/>
    <property type="match status" value="1"/>
</dbReference>
<dbReference type="GO" id="GO:0007186">
    <property type="term" value="P:G protein-coupled receptor signaling pathway"/>
    <property type="evidence" value="ECO:0007669"/>
    <property type="project" value="TreeGrafter"/>
</dbReference>
<dbReference type="Gene3D" id="1.25.10.10">
    <property type="entry name" value="Leucine-rich Repeat Variant"/>
    <property type="match status" value="1"/>
</dbReference>
<proteinExistence type="inferred from homology"/>
<dbReference type="Proteomes" id="UP000799640">
    <property type="component" value="Unassembled WGS sequence"/>
</dbReference>
<keyword evidence="2" id="KW-0344">Guanine-nucleotide releasing factor</keyword>
<evidence type="ECO:0000313" key="5">
    <source>
        <dbReference type="Proteomes" id="UP000799640"/>
    </source>
</evidence>
<evidence type="ECO:0000256" key="1">
    <source>
        <dbReference type="ARBA" id="ARBA00009049"/>
    </source>
</evidence>
<dbReference type="PANTHER" id="PTHR12425">
    <property type="entry name" value="SYNEMBRYN"/>
    <property type="match status" value="1"/>
</dbReference>
<comment type="similarity">
    <text evidence="1">Belongs to the synembryn family.</text>
</comment>
<dbReference type="OrthoDB" id="5585685at2759"/>
<dbReference type="InterPro" id="IPR016024">
    <property type="entry name" value="ARM-type_fold"/>
</dbReference>
<keyword evidence="5" id="KW-1185">Reference proteome</keyword>
<protein>
    <recommendedName>
        <fullName evidence="6">Guanine nucleotide exchange factor</fullName>
    </recommendedName>
</protein>